<evidence type="ECO:0000313" key="3">
    <source>
        <dbReference type="Proteomes" id="UP000028549"/>
    </source>
</evidence>
<sequence>MGTGNTARVIARGGGTVAKVFYRHIASDFIEYEYAIYKEIAKTPLQVPRLYSFEKEKHALIFERIDGNSLMAKMKSNPLFMPIHMRRMAEWHADIHQCRNLKLPLLNDRLASRISVCSDLNESEKRKILSHLEGLPDNERVLCHGDFHPDNVLLTKKGHVIIDWADAAVGSRLADIARSFLLIKYGGLTSSPVQRMFRRLLAKYYVRCCRRIGLFDMSELQKWILPVAAGRLSESIGEREKEALLKLIHARINE</sequence>
<dbReference type="Pfam" id="PF01636">
    <property type="entry name" value="APH"/>
    <property type="match status" value="1"/>
</dbReference>
<reference evidence="2 3" key="1">
    <citation type="journal article" date="2005" name="Int. J. Syst. Evol. Microbiol.">
        <title>Bacillus cibi sp. nov., isolated from jeotgal, a traditional Korean fermented seafood.</title>
        <authorList>
            <person name="Yoon J.H."/>
            <person name="Lee C.H."/>
            <person name="Oh T.K."/>
        </authorList>
    </citation>
    <scope>NUCLEOTIDE SEQUENCE [LARGE SCALE GENOMIC DNA]</scope>
    <source>
        <strain evidence="2 3">DSM 16189</strain>
    </source>
</reference>
<dbReference type="InterPro" id="IPR051678">
    <property type="entry name" value="AGP_Transferase"/>
</dbReference>
<dbReference type="InterPro" id="IPR002575">
    <property type="entry name" value="Aminoglycoside_PTrfase"/>
</dbReference>
<name>A0A084H269_METID</name>
<keyword evidence="3" id="KW-1185">Reference proteome</keyword>
<proteinExistence type="predicted"/>
<dbReference type="STRING" id="246786.GS18_0201520"/>
<dbReference type="Proteomes" id="UP000028549">
    <property type="component" value="Unassembled WGS sequence"/>
</dbReference>
<dbReference type="SUPFAM" id="SSF56112">
    <property type="entry name" value="Protein kinase-like (PK-like)"/>
    <property type="match status" value="1"/>
</dbReference>
<dbReference type="Gene3D" id="3.90.1200.10">
    <property type="match status" value="1"/>
</dbReference>
<feature type="domain" description="Aminoglycoside phosphotransferase" evidence="1">
    <location>
        <begin position="8"/>
        <end position="180"/>
    </location>
</feature>
<protein>
    <recommendedName>
        <fullName evidence="1">Aminoglycoside phosphotransferase domain-containing protein</fullName>
    </recommendedName>
</protein>
<comment type="caution">
    <text evidence="2">The sequence shown here is derived from an EMBL/GenBank/DDBJ whole genome shotgun (WGS) entry which is preliminary data.</text>
</comment>
<evidence type="ECO:0000313" key="2">
    <source>
        <dbReference type="EMBL" id="KEZ53681.1"/>
    </source>
</evidence>
<organism evidence="2 3">
    <name type="scientific">Metabacillus indicus</name>
    <name type="common">Bacillus indicus</name>
    <dbReference type="NCBI Taxonomy" id="246786"/>
    <lineage>
        <taxon>Bacteria</taxon>
        <taxon>Bacillati</taxon>
        <taxon>Bacillota</taxon>
        <taxon>Bacilli</taxon>
        <taxon>Bacillales</taxon>
        <taxon>Bacillaceae</taxon>
        <taxon>Metabacillus</taxon>
    </lineage>
</organism>
<accession>A0A084H269</accession>
<dbReference type="EMBL" id="JNVC02000001">
    <property type="protein sequence ID" value="KEZ53681.1"/>
    <property type="molecule type" value="Genomic_DNA"/>
</dbReference>
<dbReference type="InterPro" id="IPR011009">
    <property type="entry name" value="Kinase-like_dom_sf"/>
</dbReference>
<evidence type="ECO:0000259" key="1">
    <source>
        <dbReference type="Pfam" id="PF01636"/>
    </source>
</evidence>
<dbReference type="PANTHER" id="PTHR21310">
    <property type="entry name" value="AMINOGLYCOSIDE PHOSPHOTRANSFERASE-RELATED-RELATED"/>
    <property type="match status" value="1"/>
</dbReference>
<gene>
    <name evidence="2" type="ORF">GS18_0201520</name>
</gene>
<dbReference type="AlphaFoldDB" id="A0A084H269"/>